<evidence type="ECO:0000256" key="11">
    <source>
        <dbReference type="SAM" id="Phobius"/>
    </source>
</evidence>
<evidence type="ECO:0000256" key="6">
    <source>
        <dbReference type="ARBA" id="ARBA00022692"/>
    </source>
</evidence>
<evidence type="ECO:0000256" key="8">
    <source>
        <dbReference type="ARBA" id="ARBA00022989"/>
    </source>
</evidence>
<evidence type="ECO:0000256" key="9">
    <source>
        <dbReference type="ARBA" id="ARBA00023010"/>
    </source>
</evidence>
<evidence type="ECO:0000256" key="4">
    <source>
        <dbReference type="ARBA" id="ARBA00022448"/>
    </source>
</evidence>
<dbReference type="Pfam" id="PF02699">
    <property type="entry name" value="YajC"/>
    <property type="match status" value="1"/>
</dbReference>
<comment type="subcellular location">
    <subcellularLocation>
        <location evidence="1">Cell membrane</location>
        <topology evidence="1">Single-pass membrane protein</topology>
    </subcellularLocation>
</comment>
<evidence type="ECO:0000256" key="3">
    <source>
        <dbReference type="ARBA" id="ARBA00014962"/>
    </source>
</evidence>
<dbReference type="PRINTS" id="PR01853">
    <property type="entry name" value="YAJCTRNLCASE"/>
</dbReference>
<name>A0AAE3VD23_9BACT</name>
<reference evidence="12" key="1">
    <citation type="submission" date="2023-07" db="EMBL/GenBank/DDBJ databases">
        <title>Genomic Encyclopedia of Type Strains, Phase IV (KMG-IV): sequencing the most valuable type-strain genomes for metagenomic binning, comparative biology and taxonomic classification.</title>
        <authorList>
            <person name="Goeker M."/>
        </authorList>
    </citation>
    <scope>NUCLEOTIDE SEQUENCE</scope>
    <source>
        <strain evidence="12">DSM 24202</strain>
    </source>
</reference>
<keyword evidence="4" id="KW-0813">Transport</keyword>
<accession>A0AAE3VD23</accession>
<feature type="transmembrane region" description="Helical" evidence="11">
    <location>
        <begin position="81"/>
        <end position="100"/>
    </location>
</feature>
<dbReference type="EMBL" id="JAUSVL010000001">
    <property type="protein sequence ID" value="MDQ0287931.1"/>
    <property type="molecule type" value="Genomic_DNA"/>
</dbReference>
<keyword evidence="8 11" id="KW-1133">Transmembrane helix</keyword>
<evidence type="ECO:0000256" key="10">
    <source>
        <dbReference type="ARBA" id="ARBA00023136"/>
    </source>
</evidence>
<dbReference type="PANTHER" id="PTHR33909:SF1">
    <property type="entry name" value="SEC TRANSLOCON ACCESSORY COMPLEX SUBUNIT YAJC"/>
    <property type="match status" value="1"/>
</dbReference>
<dbReference type="GO" id="GO:0005886">
    <property type="term" value="C:plasma membrane"/>
    <property type="evidence" value="ECO:0007669"/>
    <property type="project" value="UniProtKB-SubCell"/>
</dbReference>
<gene>
    <name evidence="12" type="ORF">J3R75_000038</name>
</gene>
<dbReference type="SMART" id="SM01323">
    <property type="entry name" value="YajC"/>
    <property type="match status" value="1"/>
</dbReference>
<evidence type="ECO:0000256" key="5">
    <source>
        <dbReference type="ARBA" id="ARBA00022475"/>
    </source>
</evidence>
<sequence>MAEINYLGMESTAIVVASWRADSTFLVSYFSPLRSRWACGSKRVVRHGLESNRSMEQSVEQMMQQAIGVFAQAQPSAGGGMAFQFLMMVPLLGILYFLMIRPQQKKQKEHQELLKKLTVGTRVMTSGGVIGTISRVDEKTVKITVAERVDIEVIRSAVATVLHDDDKKD</sequence>
<keyword evidence="10 11" id="KW-0472">Membrane</keyword>
<proteinExistence type="inferred from homology"/>
<dbReference type="AlphaFoldDB" id="A0AAE3VD23"/>
<comment type="similarity">
    <text evidence="2">Belongs to the YajC family.</text>
</comment>
<evidence type="ECO:0000256" key="1">
    <source>
        <dbReference type="ARBA" id="ARBA00004162"/>
    </source>
</evidence>
<keyword evidence="7" id="KW-0653">Protein transport</keyword>
<keyword evidence="5" id="KW-1003">Cell membrane</keyword>
<keyword evidence="9" id="KW-0811">Translocation</keyword>
<protein>
    <recommendedName>
        <fullName evidence="3">Sec translocon accessory complex subunit YajC</fullName>
    </recommendedName>
</protein>
<comment type="caution">
    <text evidence="12">The sequence shown here is derived from an EMBL/GenBank/DDBJ whole genome shotgun (WGS) entry which is preliminary data.</text>
</comment>
<dbReference type="RefSeq" id="WP_307259089.1">
    <property type="nucleotide sequence ID" value="NZ_JAUSVL010000001.1"/>
</dbReference>
<keyword evidence="6 11" id="KW-0812">Transmembrane</keyword>
<dbReference type="GO" id="GO:0015031">
    <property type="term" value="P:protein transport"/>
    <property type="evidence" value="ECO:0007669"/>
    <property type="project" value="UniProtKB-KW"/>
</dbReference>
<dbReference type="InterPro" id="IPR003849">
    <property type="entry name" value="Preprotein_translocase_YajC"/>
</dbReference>
<dbReference type="Proteomes" id="UP001238163">
    <property type="component" value="Unassembled WGS sequence"/>
</dbReference>
<dbReference type="NCBIfam" id="TIGR00739">
    <property type="entry name" value="yajC"/>
    <property type="match status" value="1"/>
</dbReference>
<evidence type="ECO:0000256" key="7">
    <source>
        <dbReference type="ARBA" id="ARBA00022927"/>
    </source>
</evidence>
<evidence type="ECO:0000313" key="13">
    <source>
        <dbReference type="Proteomes" id="UP001238163"/>
    </source>
</evidence>
<keyword evidence="13" id="KW-1185">Reference proteome</keyword>
<dbReference type="PANTHER" id="PTHR33909">
    <property type="entry name" value="SEC TRANSLOCON ACCESSORY COMPLEX SUBUNIT YAJC"/>
    <property type="match status" value="1"/>
</dbReference>
<evidence type="ECO:0000313" key="12">
    <source>
        <dbReference type="EMBL" id="MDQ0287931.1"/>
    </source>
</evidence>
<evidence type="ECO:0000256" key="2">
    <source>
        <dbReference type="ARBA" id="ARBA00006742"/>
    </source>
</evidence>
<organism evidence="12 13">
    <name type="scientific">Oligosphaera ethanolica</name>
    <dbReference type="NCBI Taxonomy" id="760260"/>
    <lineage>
        <taxon>Bacteria</taxon>
        <taxon>Pseudomonadati</taxon>
        <taxon>Lentisphaerota</taxon>
        <taxon>Oligosphaeria</taxon>
        <taxon>Oligosphaerales</taxon>
        <taxon>Oligosphaeraceae</taxon>
        <taxon>Oligosphaera</taxon>
    </lineage>
</organism>